<dbReference type="Proteomes" id="UP000248783">
    <property type="component" value="Unassembled WGS sequence"/>
</dbReference>
<name>A0A2W5YH15_9MICO</name>
<dbReference type="Pfam" id="PF01312">
    <property type="entry name" value="Bac_export_2"/>
    <property type="match status" value="1"/>
</dbReference>
<keyword evidence="4" id="KW-1185">Reference proteome</keyword>
<dbReference type="InterPro" id="IPR029025">
    <property type="entry name" value="T3SS_substrate_exporter_C"/>
</dbReference>
<gene>
    <name evidence="3" type="ORF">DNL40_04185</name>
</gene>
<keyword evidence="2" id="KW-1133">Transmembrane helix</keyword>
<reference evidence="3 4" key="1">
    <citation type="submission" date="2018-06" db="EMBL/GenBank/DDBJ databases">
        <title>Whole genome sequencing of a novel hydrocarbon degrading bacterial strain, PW21 isolated from oil contaminated produced water sample.</title>
        <authorList>
            <person name="Nagkirti P."/>
            <person name="Shaikh A."/>
            <person name="Gowdaman V."/>
            <person name="Engineer A.E."/>
            <person name="Dagar S."/>
            <person name="Dhakephalkar P.K."/>
        </authorList>
    </citation>
    <scope>NUCLEOTIDE SEQUENCE [LARGE SCALE GENOMIC DNA]</scope>
    <source>
        <strain evidence="3 4">PW21</strain>
    </source>
</reference>
<evidence type="ECO:0000313" key="3">
    <source>
        <dbReference type="EMBL" id="PZR54141.1"/>
    </source>
</evidence>
<dbReference type="InterPro" id="IPR006135">
    <property type="entry name" value="T3SS_substrate_exporter"/>
</dbReference>
<evidence type="ECO:0000256" key="2">
    <source>
        <dbReference type="SAM" id="Phobius"/>
    </source>
</evidence>
<evidence type="ECO:0000256" key="1">
    <source>
        <dbReference type="SAM" id="MobiDB-lite"/>
    </source>
</evidence>
<accession>A0A2W5YH15</accession>
<dbReference type="PANTHER" id="PTHR30531">
    <property type="entry name" value="FLAGELLAR BIOSYNTHETIC PROTEIN FLHB"/>
    <property type="match status" value="1"/>
</dbReference>
<feature type="transmembrane region" description="Helical" evidence="2">
    <location>
        <begin position="31"/>
        <end position="48"/>
    </location>
</feature>
<dbReference type="GO" id="GO:0005886">
    <property type="term" value="C:plasma membrane"/>
    <property type="evidence" value="ECO:0007669"/>
    <property type="project" value="TreeGrafter"/>
</dbReference>
<dbReference type="GO" id="GO:0009306">
    <property type="term" value="P:protein secretion"/>
    <property type="evidence" value="ECO:0007669"/>
    <property type="project" value="InterPro"/>
</dbReference>
<dbReference type="SUPFAM" id="SSF160544">
    <property type="entry name" value="EscU C-terminal domain-like"/>
    <property type="match status" value="1"/>
</dbReference>
<dbReference type="Gene3D" id="6.10.250.2080">
    <property type="match status" value="1"/>
</dbReference>
<sequence>MSDSQERNLPATPQRMKEARRKGKLGRSQDLSAWVGLAAAAVTLPLVLDAGAAAAQEQLAVVRDVAASPDTGVAVRALGDGLRSIIGVLAPLLAVVFGVVLAVSIAQGGLRPRQIRLHFDHFKPVSAAKRLFGAQAWWMALKTLLKSALVGVAVYVAMRALVPLLAVSGDLTLGQLLWTATDGVKDLLLWGVGAGIAMALLDLAVVIRRNRKQTRMTLREFKDENKRTEGDPLLKGAIRSRQLAMSRNRMMAEVADADVVLVNPTHVAVALRYQPGAGAPRVVAKGAGAVASAIRARALENRVPLVEDVPLARALHAACDIGQEIPEYLFTAVARVLAFVMNLRQRGAAAGSHRMPQASTVPEAPPRRPGHRGPPRHARTPRPSQPTATRSAA</sequence>
<feature type="transmembrane region" description="Helical" evidence="2">
    <location>
        <begin position="148"/>
        <end position="167"/>
    </location>
</feature>
<organism evidence="3 4">
    <name type="scientific">Xylanimonas oleitrophica</name>
    <dbReference type="NCBI Taxonomy" id="2607479"/>
    <lineage>
        <taxon>Bacteria</taxon>
        <taxon>Bacillati</taxon>
        <taxon>Actinomycetota</taxon>
        <taxon>Actinomycetes</taxon>
        <taxon>Micrococcales</taxon>
        <taxon>Promicromonosporaceae</taxon>
        <taxon>Xylanimonas</taxon>
    </lineage>
</organism>
<dbReference type="EMBL" id="QKWH01000002">
    <property type="protein sequence ID" value="PZR54141.1"/>
    <property type="molecule type" value="Genomic_DNA"/>
</dbReference>
<feature type="transmembrane region" description="Helical" evidence="2">
    <location>
        <begin position="85"/>
        <end position="106"/>
    </location>
</feature>
<evidence type="ECO:0000313" key="4">
    <source>
        <dbReference type="Proteomes" id="UP000248783"/>
    </source>
</evidence>
<protein>
    <submittedName>
        <fullName evidence="3">Type III secretion protein</fullName>
    </submittedName>
</protein>
<keyword evidence="2" id="KW-0812">Transmembrane</keyword>
<keyword evidence="2" id="KW-0472">Membrane</keyword>
<proteinExistence type="predicted"/>
<feature type="compositionally biased region" description="Basic residues" evidence="1">
    <location>
        <begin position="368"/>
        <end position="380"/>
    </location>
</feature>
<dbReference type="RefSeq" id="WP_111249998.1">
    <property type="nucleotide sequence ID" value="NZ_QKWH01000002.1"/>
</dbReference>
<dbReference type="Gene3D" id="3.40.1690.10">
    <property type="entry name" value="secretion proteins EscU"/>
    <property type="match status" value="1"/>
</dbReference>
<feature type="region of interest" description="Disordered" evidence="1">
    <location>
        <begin position="348"/>
        <end position="393"/>
    </location>
</feature>
<comment type="caution">
    <text evidence="3">The sequence shown here is derived from an EMBL/GenBank/DDBJ whole genome shotgun (WGS) entry which is preliminary data.</text>
</comment>
<feature type="transmembrane region" description="Helical" evidence="2">
    <location>
        <begin position="187"/>
        <end position="207"/>
    </location>
</feature>
<dbReference type="PANTHER" id="PTHR30531:SF12">
    <property type="entry name" value="FLAGELLAR BIOSYNTHETIC PROTEIN FLHB"/>
    <property type="match status" value="1"/>
</dbReference>
<feature type="region of interest" description="Disordered" evidence="1">
    <location>
        <begin position="1"/>
        <end position="24"/>
    </location>
</feature>
<dbReference type="AlphaFoldDB" id="A0A2W5YH15"/>
<dbReference type="PRINTS" id="PR00950">
    <property type="entry name" value="TYPE3IMSPROT"/>
</dbReference>